<reference evidence="5" key="3">
    <citation type="submission" date="2015-06" db="UniProtKB">
        <authorList>
            <consortium name="EnsemblMetazoa"/>
        </authorList>
    </citation>
    <scope>IDENTIFICATION</scope>
</reference>
<dbReference type="GO" id="GO:0004497">
    <property type="term" value="F:monooxygenase activity"/>
    <property type="evidence" value="ECO:0007669"/>
    <property type="project" value="InterPro"/>
</dbReference>
<dbReference type="InterPro" id="IPR001128">
    <property type="entry name" value="Cyt_P450"/>
</dbReference>
<evidence type="ECO:0000256" key="3">
    <source>
        <dbReference type="ARBA" id="ARBA00023004"/>
    </source>
</evidence>
<dbReference type="PANTHER" id="PTHR24300:SF397">
    <property type="entry name" value="CYTOCHROME P450 2U1"/>
    <property type="match status" value="1"/>
</dbReference>
<keyword evidence="2" id="KW-0479">Metal-binding</keyword>
<reference evidence="6" key="1">
    <citation type="submission" date="2012-12" db="EMBL/GenBank/DDBJ databases">
        <authorList>
            <person name="Hellsten U."/>
            <person name="Grimwood J."/>
            <person name="Chapman J.A."/>
            <person name="Shapiro H."/>
            <person name="Aerts A."/>
            <person name="Otillar R.P."/>
            <person name="Terry A.Y."/>
            <person name="Boore J.L."/>
            <person name="Simakov O."/>
            <person name="Marletaz F."/>
            <person name="Cho S.-J."/>
            <person name="Edsinger-Gonzales E."/>
            <person name="Havlak P."/>
            <person name="Kuo D.-H."/>
            <person name="Larsson T."/>
            <person name="Lv J."/>
            <person name="Arendt D."/>
            <person name="Savage R."/>
            <person name="Osoegawa K."/>
            <person name="de Jong P."/>
            <person name="Lindberg D.R."/>
            <person name="Seaver E.C."/>
            <person name="Weisblat D.A."/>
            <person name="Putnam N.H."/>
            <person name="Grigoriev I.V."/>
            <person name="Rokhsar D.S."/>
        </authorList>
    </citation>
    <scope>NUCLEOTIDE SEQUENCE</scope>
</reference>
<dbReference type="PRINTS" id="PR00463">
    <property type="entry name" value="EP450I"/>
</dbReference>
<dbReference type="HOGENOM" id="CLU_1113688_0_0_1"/>
<evidence type="ECO:0000313" key="6">
    <source>
        <dbReference type="Proteomes" id="UP000015101"/>
    </source>
</evidence>
<dbReference type="GO" id="GO:0005506">
    <property type="term" value="F:iron ion binding"/>
    <property type="evidence" value="ECO:0007669"/>
    <property type="project" value="InterPro"/>
</dbReference>
<accession>T1EJ94</accession>
<organism evidence="5 6">
    <name type="scientific">Helobdella robusta</name>
    <name type="common">Californian leech</name>
    <dbReference type="NCBI Taxonomy" id="6412"/>
    <lineage>
        <taxon>Eukaryota</taxon>
        <taxon>Metazoa</taxon>
        <taxon>Spiralia</taxon>
        <taxon>Lophotrochozoa</taxon>
        <taxon>Annelida</taxon>
        <taxon>Clitellata</taxon>
        <taxon>Hirudinea</taxon>
        <taxon>Rhynchobdellida</taxon>
        <taxon>Glossiphoniidae</taxon>
        <taxon>Helobdella</taxon>
    </lineage>
</organism>
<dbReference type="SUPFAM" id="SSF48264">
    <property type="entry name" value="Cytochrome P450"/>
    <property type="match status" value="1"/>
</dbReference>
<keyword evidence="6" id="KW-1185">Reference proteome</keyword>
<evidence type="ECO:0000256" key="2">
    <source>
        <dbReference type="ARBA" id="ARBA00022723"/>
    </source>
</evidence>
<dbReference type="InterPro" id="IPR002401">
    <property type="entry name" value="Cyt_P450_E_grp-I"/>
</dbReference>
<dbReference type="STRING" id="6412.T1EJ94"/>
<evidence type="ECO:0000313" key="4">
    <source>
        <dbReference type="EMBL" id="ESN93256.1"/>
    </source>
</evidence>
<proteinExistence type="inferred from homology"/>
<evidence type="ECO:0008006" key="7">
    <source>
        <dbReference type="Google" id="ProtNLM"/>
    </source>
</evidence>
<dbReference type="InterPro" id="IPR036396">
    <property type="entry name" value="Cyt_P450_sf"/>
</dbReference>
<dbReference type="RefSeq" id="XP_009028700.1">
    <property type="nucleotide sequence ID" value="XM_009030452.1"/>
</dbReference>
<dbReference type="InterPro" id="IPR050182">
    <property type="entry name" value="Cytochrome_P450_fam2"/>
</dbReference>
<evidence type="ECO:0000256" key="1">
    <source>
        <dbReference type="ARBA" id="ARBA00010617"/>
    </source>
</evidence>
<sequence>FDPCRCIQFATTNILNSLIFGCRYTYKSRRLQDLVNIINMNLSSRNIFNLECNFKNNASTKNSSEGCKNLKFHRMFIKHMLGLIDNEIESHKQKHGFTQCRDIIDVYLKCSSNGTNNLSRMNLDLTILEFFTYGVHQMSSYLLWALHSMKEYPDVQNRCHDEIDQKIGPFRPINIDDMKDLPYVNATLREVSRRFTVVPLSQPSVLKDDLKLGPYFLTKDSLVICNYYAVHMNKNVWKEPLTFCPERFMN</sequence>
<dbReference type="EMBL" id="KB097628">
    <property type="protein sequence ID" value="ESN93256.1"/>
    <property type="molecule type" value="Genomic_DNA"/>
</dbReference>
<dbReference type="GeneID" id="20196644"/>
<dbReference type="OMA" id="CKSEYFL"/>
<dbReference type="OrthoDB" id="1470350at2759"/>
<dbReference type="CTD" id="20196644"/>
<dbReference type="eggNOG" id="KOG0156">
    <property type="taxonomic scope" value="Eukaryota"/>
</dbReference>
<dbReference type="Proteomes" id="UP000015101">
    <property type="component" value="Unassembled WGS sequence"/>
</dbReference>
<dbReference type="Gene3D" id="1.10.630.10">
    <property type="entry name" value="Cytochrome P450"/>
    <property type="match status" value="1"/>
</dbReference>
<dbReference type="AlphaFoldDB" id="T1EJ94"/>
<evidence type="ECO:0000313" key="5">
    <source>
        <dbReference type="EnsemblMetazoa" id="HelroP143205"/>
    </source>
</evidence>
<dbReference type="PANTHER" id="PTHR24300">
    <property type="entry name" value="CYTOCHROME P450 508A4-RELATED"/>
    <property type="match status" value="1"/>
</dbReference>
<dbReference type="KEGG" id="hro:HELRODRAFT_143205"/>
<gene>
    <name evidence="5" type="primary">20196644</name>
    <name evidence="4" type="ORF">HELRODRAFT_143205</name>
</gene>
<dbReference type="GO" id="GO:0016705">
    <property type="term" value="F:oxidoreductase activity, acting on paired donors, with incorporation or reduction of molecular oxygen"/>
    <property type="evidence" value="ECO:0007669"/>
    <property type="project" value="InterPro"/>
</dbReference>
<protein>
    <recommendedName>
        <fullName evidence="7">Cytochrome P450</fullName>
    </recommendedName>
</protein>
<dbReference type="EnsemblMetazoa" id="HelroT143205">
    <property type="protein sequence ID" value="HelroP143205"/>
    <property type="gene ID" value="HelroG143205"/>
</dbReference>
<name>T1EJ94_HELRO</name>
<dbReference type="Pfam" id="PF00067">
    <property type="entry name" value="p450"/>
    <property type="match status" value="1"/>
</dbReference>
<dbReference type="InParanoid" id="T1EJ94"/>
<comment type="similarity">
    <text evidence="1">Belongs to the cytochrome P450 family.</text>
</comment>
<dbReference type="GO" id="GO:0020037">
    <property type="term" value="F:heme binding"/>
    <property type="evidence" value="ECO:0007669"/>
    <property type="project" value="InterPro"/>
</dbReference>
<dbReference type="EMBL" id="AMQM01007501">
    <property type="status" value="NOT_ANNOTATED_CDS"/>
    <property type="molecule type" value="Genomic_DNA"/>
</dbReference>
<keyword evidence="3" id="KW-0408">Iron</keyword>
<reference evidence="4 6" key="2">
    <citation type="journal article" date="2013" name="Nature">
        <title>Insights into bilaterian evolution from three spiralian genomes.</title>
        <authorList>
            <person name="Simakov O."/>
            <person name="Marletaz F."/>
            <person name="Cho S.J."/>
            <person name="Edsinger-Gonzales E."/>
            <person name="Havlak P."/>
            <person name="Hellsten U."/>
            <person name="Kuo D.H."/>
            <person name="Larsson T."/>
            <person name="Lv J."/>
            <person name="Arendt D."/>
            <person name="Savage R."/>
            <person name="Osoegawa K."/>
            <person name="de Jong P."/>
            <person name="Grimwood J."/>
            <person name="Chapman J.A."/>
            <person name="Shapiro H."/>
            <person name="Aerts A."/>
            <person name="Otillar R.P."/>
            <person name="Terry A.Y."/>
            <person name="Boore J.L."/>
            <person name="Grigoriev I.V."/>
            <person name="Lindberg D.R."/>
            <person name="Seaver E.C."/>
            <person name="Weisblat D.A."/>
            <person name="Putnam N.H."/>
            <person name="Rokhsar D.S."/>
        </authorList>
    </citation>
    <scope>NUCLEOTIDE SEQUENCE</scope>
</reference>